<keyword evidence="7" id="KW-1185">Reference proteome</keyword>
<name>A0A286UEI7_9AGAM</name>
<evidence type="ECO:0000256" key="3">
    <source>
        <dbReference type="RuleBase" id="RU361235"/>
    </source>
</evidence>
<gene>
    <name evidence="6" type="ORF">PNOK_0648700</name>
</gene>
<evidence type="ECO:0000256" key="2">
    <source>
        <dbReference type="ARBA" id="ARBA00022801"/>
    </source>
</evidence>
<dbReference type="GO" id="GO:0016787">
    <property type="term" value="F:hydrolase activity"/>
    <property type="evidence" value="ECO:0007669"/>
    <property type="project" value="UniProtKB-KW"/>
</dbReference>
<sequence length="517" mass="55377">MFNSTLNRTDFLSLRYAAPPTGNLRFQAPAPPLNMSSQGIQLANTQPNQCFQSGNGASASNPFRGNQTTNLSSPSSLTAKLTKRQSSQTEDCLFLNVFVSGEVNAQAKMPVVFWIHGGGYIAGGANGFPGGDLITEAGGGIVVVVIQYRLGVFGFLSGAEVKKNGALNAGLLDQQAALKWVQENIHLFGGDPEKVTIWGESAGAGSVLQHMVAHGGNTQPPLFRNAITSSTFLPSQYNFDDAIPEQLYSEFVQGTGCTNATNTFQCLVGVDVDALEKVNDDINKSGFSGTFVTVPVIDGDLIIERPIETIIKGKLNAKQYLGMTNTFEGRDFINSGILSGMNITNYVTQLFPQFNDNQIQDTVAQYTGAGLDTAFDQAVAIMGESIFICPTYALLSAYPGQAHKGLFAIQPGNHANDISYYFPGTNGPPFKNAQFSASFDGGFLGLAKADDPNTRVVDNIITPNWVPFGGIGGDQGHTEMLFNKTEDSQPDIRSFTTDSSLLTRCEFWMSVAASLPQ</sequence>
<dbReference type="InterPro" id="IPR050309">
    <property type="entry name" value="Type-B_Carboxylest/Lipase"/>
</dbReference>
<evidence type="ECO:0000313" key="6">
    <source>
        <dbReference type="EMBL" id="PAV18001.1"/>
    </source>
</evidence>
<dbReference type="Proteomes" id="UP000217199">
    <property type="component" value="Unassembled WGS sequence"/>
</dbReference>
<feature type="region of interest" description="Disordered" evidence="4">
    <location>
        <begin position="51"/>
        <end position="82"/>
    </location>
</feature>
<dbReference type="EMBL" id="NBII01000006">
    <property type="protein sequence ID" value="PAV18001.1"/>
    <property type="molecule type" value="Genomic_DNA"/>
</dbReference>
<dbReference type="AlphaFoldDB" id="A0A286UEI7"/>
<dbReference type="InterPro" id="IPR019826">
    <property type="entry name" value="Carboxylesterase_B_AS"/>
</dbReference>
<dbReference type="InterPro" id="IPR002018">
    <property type="entry name" value="CarbesteraseB"/>
</dbReference>
<comment type="caution">
    <text evidence="6">The sequence shown here is derived from an EMBL/GenBank/DDBJ whole genome shotgun (WGS) entry which is preliminary data.</text>
</comment>
<protein>
    <recommendedName>
        <fullName evidence="3">Carboxylic ester hydrolase</fullName>
        <ecNumber evidence="3">3.1.1.-</ecNumber>
    </recommendedName>
</protein>
<dbReference type="InterPro" id="IPR029058">
    <property type="entry name" value="AB_hydrolase_fold"/>
</dbReference>
<dbReference type="OrthoDB" id="408631at2759"/>
<feature type="domain" description="Carboxylesterase type B" evidence="5">
    <location>
        <begin position="9"/>
        <end position="468"/>
    </location>
</feature>
<dbReference type="EC" id="3.1.1.-" evidence="3"/>
<dbReference type="InParanoid" id="A0A286UEI7"/>
<dbReference type="PANTHER" id="PTHR11559">
    <property type="entry name" value="CARBOXYLESTERASE"/>
    <property type="match status" value="1"/>
</dbReference>
<dbReference type="Gene3D" id="3.40.50.1820">
    <property type="entry name" value="alpha/beta hydrolase"/>
    <property type="match status" value="1"/>
</dbReference>
<evidence type="ECO:0000256" key="4">
    <source>
        <dbReference type="SAM" id="MobiDB-lite"/>
    </source>
</evidence>
<keyword evidence="2 3" id="KW-0378">Hydrolase</keyword>
<reference evidence="6 7" key="1">
    <citation type="journal article" date="2017" name="Mol. Ecol.">
        <title>Comparative and population genomic landscape of Phellinus noxius: A hypervariable fungus causing root rot in trees.</title>
        <authorList>
            <person name="Chung C.L."/>
            <person name="Lee T.J."/>
            <person name="Akiba M."/>
            <person name="Lee H.H."/>
            <person name="Kuo T.H."/>
            <person name="Liu D."/>
            <person name="Ke H.M."/>
            <person name="Yokoi T."/>
            <person name="Roa M.B."/>
            <person name="Lu M.J."/>
            <person name="Chang Y.Y."/>
            <person name="Ann P.J."/>
            <person name="Tsai J.N."/>
            <person name="Chen C.Y."/>
            <person name="Tzean S.S."/>
            <person name="Ota Y."/>
            <person name="Hattori T."/>
            <person name="Sahashi N."/>
            <person name="Liou R.F."/>
            <person name="Kikuchi T."/>
            <person name="Tsai I.J."/>
        </authorList>
    </citation>
    <scope>NUCLEOTIDE SEQUENCE [LARGE SCALE GENOMIC DNA]</scope>
    <source>
        <strain evidence="6 7">FFPRI411160</strain>
    </source>
</reference>
<dbReference type="STRING" id="2282107.A0A286UEI7"/>
<comment type="similarity">
    <text evidence="1 3">Belongs to the type-B carboxylesterase/lipase family.</text>
</comment>
<proteinExistence type="inferred from homology"/>
<dbReference type="SUPFAM" id="SSF53474">
    <property type="entry name" value="alpha/beta-Hydrolases"/>
    <property type="match status" value="1"/>
</dbReference>
<evidence type="ECO:0000259" key="5">
    <source>
        <dbReference type="Pfam" id="PF00135"/>
    </source>
</evidence>
<organism evidence="6 7">
    <name type="scientific">Pyrrhoderma noxium</name>
    <dbReference type="NCBI Taxonomy" id="2282107"/>
    <lineage>
        <taxon>Eukaryota</taxon>
        <taxon>Fungi</taxon>
        <taxon>Dikarya</taxon>
        <taxon>Basidiomycota</taxon>
        <taxon>Agaricomycotina</taxon>
        <taxon>Agaricomycetes</taxon>
        <taxon>Hymenochaetales</taxon>
        <taxon>Hymenochaetaceae</taxon>
        <taxon>Pyrrhoderma</taxon>
    </lineage>
</organism>
<dbReference type="PROSITE" id="PS00122">
    <property type="entry name" value="CARBOXYLESTERASE_B_1"/>
    <property type="match status" value="1"/>
</dbReference>
<dbReference type="Pfam" id="PF00135">
    <property type="entry name" value="COesterase"/>
    <property type="match status" value="1"/>
</dbReference>
<accession>A0A286UEI7</accession>
<evidence type="ECO:0000313" key="7">
    <source>
        <dbReference type="Proteomes" id="UP000217199"/>
    </source>
</evidence>
<evidence type="ECO:0000256" key="1">
    <source>
        <dbReference type="ARBA" id="ARBA00005964"/>
    </source>
</evidence>